<dbReference type="EMBL" id="CADCXV010000051">
    <property type="protein sequence ID" value="CAB0027990.1"/>
    <property type="molecule type" value="Genomic_DNA"/>
</dbReference>
<protein>
    <submittedName>
        <fullName evidence="3">Uncharacterized protein</fullName>
    </submittedName>
</protein>
<evidence type="ECO:0000313" key="4">
    <source>
        <dbReference type="Proteomes" id="UP000479190"/>
    </source>
</evidence>
<evidence type="ECO:0000256" key="1">
    <source>
        <dbReference type="SAM" id="MobiDB-lite"/>
    </source>
</evidence>
<keyword evidence="4" id="KW-1185">Reference proteome</keyword>
<keyword evidence="2" id="KW-0812">Transmembrane</keyword>
<proteinExistence type="predicted"/>
<gene>
    <name evidence="3" type="ORF">TBRA_LOCUS220</name>
</gene>
<keyword evidence="2" id="KW-0472">Membrane</keyword>
<dbReference type="AlphaFoldDB" id="A0A6H5HW56"/>
<keyword evidence="2" id="KW-1133">Transmembrane helix</keyword>
<name>A0A6H5HW56_9HYME</name>
<evidence type="ECO:0000313" key="3">
    <source>
        <dbReference type="EMBL" id="CAB0027990.1"/>
    </source>
</evidence>
<reference evidence="3 4" key="1">
    <citation type="submission" date="2020-02" db="EMBL/GenBank/DDBJ databases">
        <authorList>
            <person name="Ferguson B K."/>
        </authorList>
    </citation>
    <scope>NUCLEOTIDE SEQUENCE [LARGE SCALE GENOMIC DNA]</scope>
</reference>
<feature type="non-terminal residue" evidence="3">
    <location>
        <position position="1"/>
    </location>
</feature>
<sequence>HVLRQVTSRKRRGRRAHVKARGSQPVLQPGNCRHPCRWPSFRSDPAAAAPMRDDRSSAQGRLSSFFRPPQALSMAYVAIAIGNMLACNPVFCIVANVGNRRSFFSPGNGKKTCILRCLVQNGITHVCHTVCDKYTTQSILPHSEGDARIALASLGLLQDSKKG</sequence>
<feature type="compositionally biased region" description="Basic residues" evidence="1">
    <location>
        <begin position="1"/>
        <end position="20"/>
    </location>
</feature>
<accession>A0A6H5HW56</accession>
<organism evidence="3 4">
    <name type="scientific">Trichogramma brassicae</name>
    <dbReference type="NCBI Taxonomy" id="86971"/>
    <lineage>
        <taxon>Eukaryota</taxon>
        <taxon>Metazoa</taxon>
        <taxon>Ecdysozoa</taxon>
        <taxon>Arthropoda</taxon>
        <taxon>Hexapoda</taxon>
        <taxon>Insecta</taxon>
        <taxon>Pterygota</taxon>
        <taxon>Neoptera</taxon>
        <taxon>Endopterygota</taxon>
        <taxon>Hymenoptera</taxon>
        <taxon>Apocrita</taxon>
        <taxon>Proctotrupomorpha</taxon>
        <taxon>Chalcidoidea</taxon>
        <taxon>Trichogrammatidae</taxon>
        <taxon>Trichogramma</taxon>
    </lineage>
</organism>
<feature type="region of interest" description="Disordered" evidence="1">
    <location>
        <begin position="1"/>
        <end position="27"/>
    </location>
</feature>
<feature type="transmembrane region" description="Helical" evidence="2">
    <location>
        <begin position="74"/>
        <end position="97"/>
    </location>
</feature>
<dbReference type="Proteomes" id="UP000479190">
    <property type="component" value="Unassembled WGS sequence"/>
</dbReference>
<evidence type="ECO:0000256" key="2">
    <source>
        <dbReference type="SAM" id="Phobius"/>
    </source>
</evidence>